<reference evidence="2" key="1">
    <citation type="submission" date="2023-08" db="EMBL/GenBank/DDBJ databases">
        <title>Black Yeasts Isolated from many extreme environments.</title>
        <authorList>
            <person name="Coleine C."/>
            <person name="Stajich J.E."/>
            <person name="Selbmann L."/>
        </authorList>
    </citation>
    <scope>NUCLEOTIDE SEQUENCE</scope>
    <source>
        <strain evidence="2">CCFEE 5810</strain>
    </source>
</reference>
<feature type="compositionally biased region" description="Polar residues" evidence="1">
    <location>
        <begin position="382"/>
        <end position="406"/>
    </location>
</feature>
<feature type="compositionally biased region" description="Polar residues" evidence="1">
    <location>
        <begin position="722"/>
        <end position="741"/>
    </location>
</feature>
<feature type="region of interest" description="Disordered" evidence="1">
    <location>
        <begin position="444"/>
        <end position="464"/>
    </location>
</feature>
<feature type="compositionally biased region" description="Basic and acidic residues" evidence="1">
    <location>
        <begin position="704"/>
        <end position="718"/>
    </location>
</feature>
<sequence>MDNRYANSCRCSPSCHGVMDPSHVPTQEEFNYWTLGIAGWPKPAQDFTHPASYCGVPESELYVVMINVIDYVLCRLNESFGAEQGWSLQYETTANTLLKMRGLFYAGTITVPAVLSAAGPENNLRMAAALEEVARVMQKVLDQFKETDVYVQQTIDAMLEWASRKRAGGPPGQQIDRSSQEDADTETSKDAAEASSSAPPARPSLSILQPVKDANSNVINEPLQSMALVPTVASTVITIGSGTDAIDHLDVRNLGIDGVESVKVMHPLQQANLAKHHRMLLYDLYETLDARLLRGRYGPAGRPDHEAVASSMEALHDELERRNMPVPKSSKGLQASFYGTQGYGSRPTRSTSVQSGIRQPSFGGSSYGPSTSGSYYQEGYGSANNRTPSMHTQRTPSYGPQRWTSSTPSYVPYRPTSSYGTECYGPSSRPGQPGLIWPQGVRPPSASTPMPLSARQGSRMPSMPVVSSDYFSERRTIGNGDLSEPVSLNNVEIEIKHPLTSGDLPAGLGQRDILELKVRLEHQNRRVHIDDLVKRAVAARYRARKESIAAIDAWLAQEQVVKDSLAEDAANKAGDADDTEDLCADEAGSSEKAKGKRAHGSYIPSRSPSRDRSFLDARGLVDALVPNVAETGMSAEMGLVFKERMVSYLQMAEQMGDTTMLEHAEAALAARMETGATDDSDNNVVSPETPQSPHTESPSAPTQLDEHQGEDSLAEEARAATQLHQKSEQAAASTVDLQSNIADDGSDIGNLDDVKSDTTDLATSASLSGSDVKVDTSADDEHEDGKKKSPTISEPVAC</sequence>
<name>A0AAN7W262_9PEZI</name>
<feature type="region of interest" description="Disordered" evidence="1">
    <location>
        <begin position="324"/>
        <end position="406"/>
    </location>
</feature>
<feature type="region of interest" description="Disordered" evidence="1">
    <location>
        <begin position="165"/>
        <end position="207"/>
    </location>
</feature>
<feature type="region of interest" description="Disordered" evidence="1">
    <location>
        <begin position="675"/>
        <end position="798"/>
    </location>
</feature>
<evidence type="ECO:0000256" key="1">
    <source>
        <dbReference type="SAM" id="MobiDB-lite"/>
    </source>
</evidence>
<protein>
    <submittedName>
        <fullName evidence="2">Uncharacterized protein</fullName>
    </submittedName>
</protein>
<feature type="compositionally biased region" description="Polar residues" evidence="1">
    <location>
        <begin position="759"/>
        <end position="769"/>
    </location>
</feature>
<gene>
    <name evidence="2" type="ORF">LTR97_009222</name>
</gene>
<comment type="caution">
    <text evidence="2">The sequence shown here is derived from an EMBL/GenBank/DDBJ whole genome shotgun (WGS) entry which is preliminary data.</text>
</comment>
<proteinExistence type="predicted"/>
<feature type="compositionally biased region" description="Low complexity" evidence="1">
    <location>
        <begin position="193"/>
        <end position="206"/>
    </location>
</feature>
<dbReference type="EMBL" id="JAVRQU010000015">
    <property type="protein sequence ID" value="KAK5694632.1"/>
    <property type="molecule type" value="Genomic_DNA"/>
</dbReference>
<dbReference type="Proteomes" id="UP001310594">
    <property type="component" value="Unassembled WGS sequence"/>
</dbReference>
<feature type="region of interest" description="Disordered" evidence="1">
    <location>
        <begin position="587"/>
        <end position="612"/>
    </location>
</feature>
<evidence type="ECO:0000313" key="2">
    <source>
        <dbReference type="EMBL" id="KAK5694632.1"/>
    </source>
</evidence>
<feature type="compositionally biased region" description="Low complexity" evidence="1">
    <location>
        <begin position="361"/>
        <end position="376"/>
    </location>
</feature>
<organism evidence="2 3">
    <name type="scientific">Elasticomyces elasticus</name>
    <dbReference type="NCBI Taxonomy" id="574655"/>
    <lineage>
        <taxon>Eukaryota</taxon>
        <taxon>Fungi</taxon>
        <taxon>Dikarya</taxon>
        <taxon>Ascomycota</taxon>
        <taxon>Pezizomycotina</taxon>
        <taxon>Dothideomycetes</taxon>
        <taxon>Dothideomycetidae</taxon>
        <taxon>Mycosphaerellales</taxon>
        <taxon>Teratosphaeriaceae</taxon>
        <taxon>Elasticomyces</taxon>
    </lineage>
</organism>
<dbReference type="AlphaFoldDB" id="A0AAN7W262"/>
<feature type="compositionally biased region" description="Polar residues" evidence="1">
    <location>
        <begin position="347"/>
        <end position="358"/>
    </location>
</feature>
<feature type="compositionally biased region" description="Polar residues" evidence="1">
    <location>
        <begin position="682"/>
        <end position="702"/>
    </location>
</feature>
<accession>A0AAN7W262</accession>
<evidence type="ECO:0000313" key="3">
    <source>
        <dbReference type="Proteomes" id="UP001310594"/>
    </source>
</evidence>